<accession>A0A5A9N653</accession>
<evidence type="ECO:0000313" key="2">
    <source>
        <dbReference type="EMBL" id="KAA0705190.1"/>
    </source>
</evidence>
<gene>
    <name evidence="2" type="ORF">E1301_Tti017777</name>
</gene>
<dbReference type="EMBL" id="SOYY01000021">
    <property type="protein sequence ID" value="KAA0705190.1"/>
    <property type="molecule type" value="Genomic_DNA"/>
</dbReference>
<proteinExistence type="predicted"/>
<keyword evidence="1" id="KW-0175">Coiled coil</keyword>
<dbReference type="AlphaFoldDB" id="A0A5A9N653"/>
<reference evidence="2 3" key="1">
    <citation type="journal article" date="2019" name="Mol. Ecol. Resour.">
        <title>Chromosome-level genome assembly of Triplophysa tibetana, a fish adapted to the harsh high-altitude environment of the Tibetan Plateau.</title>
        <authorList>
            <person name="Yang X."/>
            <person name="Liu H."/>
            <person name="Ma Z."/>
            <person name="Zou Y."/>
            <person name="Zou M."/>
            <person name="Mao Y."/>
            <person name="Li X."/>
            <person name="Wang H."/>
            <person name="Chen T."/>
            <person name="Wang W."/>
            <person name="Yang R."/>
        </authorList>
    </citation>
    <scope>NUCLEOTIDE SEQUENCE [LARGE SCALE GENOMIC DNA]</scope>
    <source>
        <strain evidence="2">TTIB1903HZAU</strain>
        <tissue evidence="2">Muscle</tissue>
    </source>
</reference>
<sequence>MVGAMAKAEAAQARAAHAQKEIKLKIEQARVQATLDAFNLEKEKDAAIAEANALSPGLQDMECEVCSKASDQVPQSVKDQRVAAYVSVQASLCSRSLSARRGSDYALSTLHPQHFQPNDSIFSTPQPLGPTVMWFDLWDAIVRLPCKRQRNRRTCFPIQAELSKQSVTIAKAPHMQLVEEALARLHHPPVPHGEKLLMDESAER</sequence>
<feature type="coiled-coil region" evidence="1">
    <location>
        <begin position="1"/>
        <end position="28"/>
    </location>
</feature>
<comment type="caution">
    <text evidence="2">The sequence shown here is derived from an EMBL/GenBank/DDBJ whole genome shotgun (WGS) entry which is preliminary data.</text>
</comment>
<evidence type="ECO:0000313" key="3">
    <source>
        <dbReference type="Proteomes" id="UP000324632"/>
    </source>
</evidence>
<name>A0A5A9N653_9TELE</name>
<keyword evidence="3" id="KW-1185">Reference proteome</keyword>
<dbReference type="Proteomes" id="UP000324632">
    <property type="component" value="Chromosome 21"/>
</dbReference>
<organism evidence="2 3">
    <name type="scientific">Triplophysa tibetana</name>
    <dbReference type="NCBI Taxonomy" id="1572043"/>
    <lineage>
        <taxon>Eukaryota</taxon>
        <taxon>Metazoa</taxon>
        <taxon>Chordata</taxon>
        <taxon>Craniata</taxon>
        <taxon>Vertebrata</taxon>
        <taxon>Euteleostomi</taxon>
        <taxon>Actinopterygii</taxon>
        <taxon>Neopterygii</taxon>
        <taxon>Teleostei</taxon>
        <taxon>Ostariophysi</taxon>
        <taxon>Cypriniformes</taxon>
        <taxon>Nemacheilidae</taxon>
        <taxon>Triplophysa</taxon>
    </lineage>
</organism>
<evidence type="ECO:0000256" key="1">
    <source>
        <dbReference type="SAM" id="Coils"/>
    </source>
</evidence>
<protein>
    <submittedName>
        <fullName evidence="2">Uncharacterized protein</fullName>
    </submittedName>
</protein>